<dbReference type="Gene3D" id="1.20.1260.30">
    <property type="match status" value="1"/>
</dbReference>
<reference evidence="11 12" key="1">
    <citation type="submission" date="2020-07" db="EMBL/GenBank/DDBJ databases">
        <title>Thermogemmata thermophila gen. nov., sp. nov., a novel moderate thermophilic planctomycete from a Kamchatka hot spring.</title>
        <authorList>
            <person name="Elcheninov A.G."/>
            <person name="Podosokorskaya O.A."/>
            <person name="Kovaleva O.L."/>
            <person name="Novikov A."/>
            <person name="Bonch-Osmolovskaya E.A."/>
            <person name="Toshchakov S.V."/>
            <person name="Kublanov I.V."/>
        </authorList>
    </citation>
    <scope>NUCLEOTIDE SEQUENCE [LARGE SCALE GENOMIC DNA]</scope>
    <source>
        <strain evidence="11 12">2918</strain>
    </source>
</reference>
<dbReference type="GO" id="GO:0003677">
    <property type="term" value="F:DNA binding"/>
    <property type="evidence" value="ECO:0007669"/>
    <property type="project" value="InterPro"/>
</dbReference>
<dbReference type="InterPro" id="IPR029063">
    <property type="entry name" value="SAM-dependent_MTases_sf"/>
</dbReference>
<dbReference type="InterPro" id="IPR003356">
    <property type="entry name" value="DNA_methylase_A-5"/>
</dbReference>
<dbReference type="GO" id="GO:0009307">
    <property type="term" value="P:DNA restriction-modification system"/>
    <property type="evidence" value="ECO:0007669"/>
    <property type="project" value="UniProtKB-KW"/>
</dbReference>
<dbReference type="PRINTS" id="PR00507">
    <property type="entry name" value="N12N6MTFRASE"/>
</dbReference>
<gene>
    <name evidence="11" type="ORF">H0921_00805</name>
</gene>
<feature type="domain" description="DNA methylase adenine-specific" evidence="9">
    <location>
        <begin position="164"/>
        <end position="494"/>
    </location>
</feature>
<dbReference type="Proteomes" id="UP000542342">
    <property type="component" value="Unassembled WGS sequence"/>
</dbReference>
<comment type="caution">
    <text evidence="11">The sequence shown here is derived from an EMBL/GenBank/DDBJ whole genome shotgun (WGS) entry which is preliminary data.</text>
</comment>
<dbReference type="PANTHER" id="PTHR42933">
    <property type="entry name" value="SLR6095 PROTEIN"/>
    <property type="match status" value="1"/>
</dbReference>
<accession>A0A7V8VAY7</accession>
<dbReference type="AlphaFoldDB" id="A0A7V8VAY7"/>
<dbReference type="PANTHER" id="PTHR42933:SF3">
    <property type="entry name" value="TYPE I RESTRICTION ENZYME MJAVIII METHYLASE SUBUNIT"/>
    <property type="match status" value="1"/>
</dbReference>
<evidence type="ECO:0000313" key="11">
    <source>
        <dbReference type="EMBL" id="MBA2224696.1"/>
    </source>
</evidence>
<feature type="domain" description="N6 adenine-specific DNA methyltransferase N-terminal" evidence="10">
    <location>
        <begin position="9"/>
        <end position="151"/>
    </location>
</feature>
<keyword evidence="4 11" id="KW-0808">Transferase</keyword>
<evidence type="ECO:0000256" key="2">
    <source>
        <dbReference type="ARBA" id="ARBA00011900"/>
    </source>
</evidence>
<comment type="similarity">
    <text evidence="1">Belongs to the N(4)/N(6)-methyltransferase family.</text>
</comment>
<keyword evidence="3 11" id="KW-0489">Methyltransferase</keyword>
<evidence type="ECO:0000256" key="4">
    <source>
        <dbReference type="ARBA" id="ARBA00022679"/>
    </source>
</evidence>
<evidence type="ECO:0000259" key="10">
    <source>
        <dbReference type="Pfam" id="PF12161"/>
    </source>
</evidence>
<evidence type="ECO:0000256" key="1">
    <source>
        <dbReference type="ARBA" id="ARBA00006594"/>
    </source>
</evidence>
<keyword evidence="12" id="KW-1185">Reference proteome</keyword>
<dbReference type="GO" id="GO:0008170">
    <property type="term" value="F:N-methyltransferase activity"/>
    <property type="evidence" value="ECO:0007669"/>
    <property type="project" value="InterPro"/>
</dbReference>
<evidence type="ECO:0000256" key="5">
    <source>
        <dbReference type="ARBA" id="ARBA00022691"/>
    </source>
</evidence>
<evidence type="ECO:0000259" key="9">
    <source>
        <dbReference type="Pfam" id="PF02384"/>
    </source>
</evidence>
<dbReference type="GO" id="GO:0032259">
    <property type="term" value="P:methylation"/>
    <property type="evidence" value="ECO:0007669"/>
    <property type="project" value="UniProtKB-KW"/>
</dbReference>
<dbReference type="EMBL" id="JACEFB010000001">
    <property type="protein sequence ID" value="MBA2224696.1"/>
    <property type="molecule type" value="Genomic_DNA"/>
</dbReference>
<comment type="catalytic activity">
    <reaction evidence="7">
        <text>a 2'-deoxyadenosine in DNA + S-adenosyl-L-methionine = an N(6)-methyl-2'-deoxyadenosine in DNA + S-adenosyl-L-homocysteine + H(+)</text>
        <dbReference type="Rhea" id="RHEA:15197"/>
        <dbReference type="Rhea" id="RHEA-COMP:12418"/>
        <dbReference type="Rhea" id="RHEA-COMP:12419"/>
        <dbReference type="ChEBI" id="CHEBI:15378"/>
        <dbReference type="ChEBI" id="CHEBI:57856"/>
        <dbReference type="ChEBI" id="CHEBI:59789"/>
        <dbReference type="ChEBI" id="CHEBI:90615"/>
        <dbReference type="ChEBI" id="CHEBI:90616"/>
        <dbReference type="EC" id="2.1.1.72"/>
    </reaction>
</comment>
<dbReference type="RefSeq" id="WP_194536128.1">
    <property type="nucleotide sequence ID" value="NZ_JACEFB010000001.1"/>
</dbReference>
<dbReference type="Gene3D" id="3.40.50.150">
    <property type="entry name" value="Vaccinia Virus protein VP39"/>
    <property type="match status" value="1"/>
</dbReference>
<dbReference type="Pfam" id="PF12161">
    <property type="entry name" value="HsdM_N"/>
    <property type="match status" value="1"/>
</dbReference>
<proteinExistence type="inferred from homology"/>
<protein>
    <recommendedName>
        <fullName evidence="2">site-specific DNA-methyltransferase (adenine-specific)</fullName>
        <ecNumber evidence="2">2.1.1.72</ecNumber>
    </recommendedName>
</protein>
<name>A0A7V8VAY7_9BACT</name>
<dbReference type="Pfam" id="PF02384">
    <property type="entry name" value="N6_Mtase"/>
    <property type="match status" value="1"/>
</dbReference>
<dbReference type="GO" id="GO:0009007">
    <property type="term" value="F:site-specific DNA-methyltransferase (adenine-specific) activity"/>
    <property type="evidence" value="ECO:0007669"/>
    <property type="project" value="UniProtKB-EC"/>
</dbReference>
<dbReference type="InterPro" id="IPR051537">
    <property type="entry name" value="DNA_Adenine_Mtase"/>
</dbReference>
<feature type="coiled-coil region" evidence="8">
    <location>
        <begin position="498"/>
        <end position="525"/>
    </location>
</feature>
<evidence type="ECO:0000313" key="12">
    <source>
        <dbReference type="Proteomes" id="UP000542342"/>
    </source>
</evidence>
<sequence length="535" mass="59808">MTLDLSTLETWLWEAACVIRGPVDAPKFKDYILPLVFLKRLSDVFADEINRLASDYGDHQIVKRIIEDERERGIIADGRGSVRFYIPANARWETIRKRGWAGLGQFLTDAVRAVARENPRLAGVIDGVDFNATTAGQRIISDDYLAALVEILSRYRLGLDDAEPDVLGRAYEYLLRKFAEGQGQSAGEFYTPREVAVLMARLLDPQPDMTVYDPTCGSGGLLIKCHLRLLETHGVQENGRRKLPPRYAPLRLYGQEINPSTFAMARMNAVIHDMEAEIHLGDTMRNPAFKDTAGRLTTFDLVTANPMWNQKFPTDLYENDPFERFRYGVPPSSSADWGWLQHMLASLSDTGRMAVVLDTGAVSRGSGNQGSNRERDIRRAFVEADLIEAVVLLPENLFYNTTAPGIILVINRRKRHPGEILLINASQLFAKGRPKNYLTEEHIETIAEIYHTWGDPVGAYGSTPLHAIITTEEAARNDYNLSPSRYVVLNDKEEALPLEEAVVLLQEAEEERARADANLKAVLAALGLNGTEVQG</sequence>
<keyword evidence="5" id="KW-0949">S-adenosyl-L-methionine</keyword>
<keyword evidence="6" id="KW-0680">Restriction system</keyword>
<organism evidence="11 12">
    <name type="scientific">Thermogemmata fonticola</name>
    <dbReference type="NCBI Taxonomy" id="2755323"/>
    <lineage>
        <taxon>Bacteria</taxon>
        <taxon>Pseudomonadati</taxon>
        <taxon>Planctomycetota</taxon>
        <taxon>Planctomycetia</taxon>
        <taxon>Gemmatales</taxon>
        <taxon>Gemmataceae</taxon>
        <taxon>Thermogemmata</taxon>
    </lineage>
</organism>
<dbReference type="InterPro" id="IPR022749">
    <property type="entry name" value="D12N6_MeTrfase_N"/>
</dbReference>
<evidence type="ECO:0000256" key="7">
    <source>
        <dbReference type="ARBA" id="ARBA00047942"/>
    </source>
</evidence>
<dbReference type="SUPFAM" id="SSF53335">
    <property type="entry name" value="S-adenosyl-L-methionine-dependent methyltransferases"/>
    <property type="match status" value="1"/>
</dbReference>
<evidence type="ECO:0000256" key="8">
    <source>
        <dbReference type="SAM" id="Coils"/>
    </source>
</evidence>
<evidence type="ECO:0000256" key="3">
    <source>
        <dbReference type="ARBA" id="ARBA00022603"/>
    </source>
</evidence>
<dbReference type="InterPro" id="IPR038333">
    <property type="entry name" value="T1MK-like_N_sf"/>
</dbReference>
<keyword evidence="8" id="KW-0175">Coiled coil</keyword>
<evidence type="ECO:0000256" key="6">
    <source>
        <dbReference type="ARBA" id="ARBA00022747"/>
    </source>
</evidence>
<dbReference type="EC" id="2.1.1.72" evidence="2"/>